<organism evidence="2 3">
    <name type="scientific">Lentinula raphanica</name>
    <dbReference type="NCBI Taxonomy" id="153919"/>
    <lineage>
        <taxon>Eukaryota</taxon>
        <taxon>Fungi</taxon>
        <taxon>Dikarya</taxon>
        <taxon>Basidiomycota</taxon>
        <taxon>Agaricomycotina</taxon>
        <taxon>Agaricomycetes</taxon>
        <taxon>Agaricomycetidae</taxon>
        <taxon>Agaricales</taxon>
        <taxon>Marasmiineae</taxon>
        <taxon>Omphalotaceae</taxon>
        <taxon>Lentinula</taxon>
    </lineage>
</organism>
<sequence>MSSRNAGPSSSRKQYAVRELRSKASTSDDFKFNSQLRARDSVTAKKHVLFLPASQRECELLRQAWPSHSNAFDSAYALKLYSDPAPIDFPSSPSSDYKSKVPDTFYPDLLVQFVDDFSQGSICREEGYTLYRALTVVQDAVADIMDGPKAKTKEAVVAMFKNPKVTSALSYYRIFWHKTRCCPLFALRFICLLCDFCEKVLTKAEYTSKVYNEDSRRGLGVDKALRLKIRALKGPSHNVASLAIPLPLDPSTYEGQLLITIAQSGAASQVLRHPVTDLILLPDPSGVEDLPPASPLLNAVEDDDFGMEGPASPGDENDGPASPTAGFEDEDDGETEVSEDIEVEDIFKAPKGKGKAKASLELPIRHSPRVKPSKVSSAKVGPPVASRPVPKPSKRERESSSPVADTEMQEPLPKKAKTSAAPVKAAKETVSPQVADTAVSRTSKSSKATRDASTEPEVPLEHNDLDTKTHHV</sequence>
<accession>A0AA38U9A8</accession>
<feature type="region of interest" description="Disordered" evidence="1">
    <location>
        <begin position="290"/>
        <end position="472"/>
    </location>
</feature>
<feature type="compositionally biased region" description="Polar residues" evidence="1">
    <location>
        <begin position="430"/>
        <end position="446"/>
    </location>
</feature>
<comment type="caution">
    <text evidence="2">The sequence shown here is derived from an EMBL/GenBank/DDBJ whole genome shotgun (WGS) entry which is preliminary data.</text>
</comment>
<dbReference type="Proteomes" id="UP001163846">
    <property type="component" value="Unassembled WGS sequence"/>
</dbReference>
<feature type="compositionally biased region" description="Polar residues" evidence="1">
    <location>
        <begin position="1"/>
        <end position="13"/>
    </location>
</feature>
<keyword evidence="3" id="KW-1185">Reference proteome</keyword>
<feature type="region of interest" description="Disordered" evidence="1">
    <location>
        <begin position="1"/>
        <end position="28"/>
    </location>
</feature>
<evidence type="ECO:0000256" key="1">
    <source>
        <dbReference type="SAM" id="MobiDB-lite"/>
    </source>
</evidence>
<feature type="non-terminal residue" evidence="2">
    <location>
        <position position="1"/>
    </location>
</feature>
<feature type="compositionally biased region" description="Basic and acidic residues" evidence="1">
    <location>
        <begin position="16"/>
        <end position="28"/>
    </location>
</feature>
<protein>
    <submittedName>
        <fullName evidence="2">Uncharacterized protein</fullName>
    </submittedName>
</protein>
<evidence type="ECO:0000313" key="2">
    <source>
        <dbReference type="EMBL" id="KAJ3831137.1"/>
    </source>
</evidence>
<reference evidence="2" key="1">
    <citation type="submission" date="2022-08" db="EMBL/GenBank/DDBJ databases">
        <authorList>
            <consortium name="DOE Joint Genome Institute"/>
            <person name="Min B."/>
            <person name="Riley R."/>
            <person name="Sierra-Patev S."/>
            <person name="Naranjo-Ortiz M."/>
            <person name="Looney B."/>
            <person name="Konkel Z."/>
            <person name="Slot J.C."/>
            <person name="Sakamoto Y."/>
            <person name="Steenwyk J.L."/>
            <person name="Rokas A."/>
            <person name="Carro J."/>
            <person name="Camarero S."/>
            <person name="Ferreira P."/>
            <person name="Molpeceres G."/>
            <person name="Ruiz-Duenas F.J."/>
            <person name="Serrano A."/>
            <person name="Henrissat B."/>
            <person name="Drula E."/>
            <person name="Hughes K.W."/>
            <person name="Mata J.L."/>
            <person name="Ishikawa N.K."/>
            <person name="Vargas-Isla R."/>
            <person name="Ushijima S."/>
            <person name="Smith C.A."/>
            <person name="Ahrendt S."/>
            <person name="Andreopoulos W."/>
            <person name="He G."/>
            <person name="Labutti K."/>
            <person name="Lipzen A."/>
            <person name="Ng V."/>
            <person name="Sandor L."/>
            <person name="Barry K."/>
            <person name="Martinez A.T."/>
            <person name="Xiao Y."/>
            <person name="Gibbons J.G."/>
            <person name="Terashima K."/>
            <person name="Hibbett D.S."/>
            <person name="Grigoriev I.V."/>
        </authorList>
    </citation>
    <scope>NUCLEOTIDE SEQUENCE</scope>
    <source>
        <strain evidence="2">TFB9207</strain>
    </source>
</reference>
<dbReference type="EMBL" id="MU807762">
    <property type="protein sequence ID" value="KAJ3831137.1"/>
    <property type="molecule type" value="Genomic_DNA"/>
</dbReference>
<evidence type="ECO:0000313" key="3">
    <source>
        <dbReference type="Proteomes" id="UP001163846"/>
    </source>
</evidence>
<feature type="compositionally biased region" description="Acidic residues" evidence="1">
    <location>
        <begin position="327"/>
        <end position="344"/>
    </location>
</feature>
<name>A0AA38U9A8_9AGAR</name>
<feature type="compositionally biased region" description="Basic and acidic residues" evidence="1">
    <location>
        <begin position="448"/>
        <end position="472"/>
    </location>
</feature>
<proteinExistence type="predicted"/>
<gene>
    <name evidence="2" type="ORF">F5878DRAFT_714049</name>
</gene>
<dbReference type="AlphaFoldDB" id="A0AA38U9A8"/>